<reference evidence="2 3" key="1">
    <citation type="journal article" date="2023" name="Genes (Basel)">
        <title>Chromosome-Level Genome Assembly and Circadian Gene Repertoire of the Patagonia Blennie Eleginops maclovinus-The Closest Ancestral Proxy of Antarctic Cryonotothenioids.</title>
        <authorList>
            <person name="Cheng C.C."/>
            <person name="Rivera-Colon A.G."/>
            <person name="Minhas B.F."/>
            <person name="Wilson L."/>
            <person name="Rayamajhi N."/>
            <person name="Vargas-Chacoff L."/>
            <person name="Catchen J.M."/>
        </authorList>
    </citation>
    <scope>NUCLEOTIDE SEQUENCE [LARGE SCALE GENOMIC DNA]</scope>
    <source>
        <strain evidence="2">JMC-PN-2008</strain>
    </source>
</reference>
<dbReference type="AlphaFoldDB" id="A0AAN7Y810"/>
<name>A0AAN7Y810_ELEMC</name>
<comment type="caution">
    <text evidence="2">The sequence shown here is derived from an EMBL/GenBank/DDBJ whole genome shotgun (WGS) entry which is preliminary data.</text>
</comment>
<organism evidence="2 3">
    <name type="scientific">Eleginops maclovinus</name>
    <name type="common">Patagonian blennie</name>
    <name type="synonym">Eleginus maclovinus</name>
    <dbReference type="NCBI Taxonomy" id="56733"/>
    <lineage>
        <taxon>Eukaryota</taxon>
        <taxon>Metazoa</taxon>
        <taxon>Chordata</taxon>
        <taxon>Craniata</taxon>
        <taxon>Vertebrata</taxon>
        <taxon>Euteleostomi</taxon>
        <taxon>Actinopterygii</taxon>
        <taxon>Neopterygii</taxon>
        <taxon>Teleostei</taxon>
        <taxon>Neoteleostei</taxon>
        <taxon>Acanthomorphata</taxon>
        <taxon>Eupercaria</taxon>
        <taxon>Perciformes</taxon>
        <taxon>Notothenioidei</taxon>
        <taxon>Eleginopidae</taxon>
        <taxon>Eleginops</taxon>
    </lineage>
</organism>
<feature type="region of interest" description="Disordered" evidence="1">
    <location>
        <begin position="34"/>
        <end position="55"/>
    </location>
</feature>
<evidence type="ECO:0000256" key="1">
    <source>
        <dbReference type="SAM" id="MobiDB-lite"/>
    </source>
</evidence>
<protein>
    <submittedName>
        <fullName evidence="2">Uncharacterized protein</fullName>
    </submittedName>
</protein>
<evidence type="ECO:0000313" key="2">
    <source>
        <dbReference type="EMBL" id="KAK5873019.1"/>
    </source>
</evidence>
<sequence>MCASTAKIIPSMVNVVDSLVVWRSTSDIGRPAACVQREPKINSEEGETTPSVGRPLLLGPSHAGGLLLSHSNARNRKLV</sequence>
<dbReference type="EMBL" id="JAUZQC010000004">
    <property type="protein sequence ID" value="KAK5873019.1"/>
    <property type="molecule type" value="Genomic_DNA"/>
</dbReference>
<gene>
    <name evidence="2" type="ORF">PBY51_013667</name>
</gene>
<dbReference type="Proteomes" id="UP001346869">
    <property type="component" value="Unassembled WGS sequence"/>
</dbReference>
<keyword evidence="3" id="KW-1185">Reference proteome</keyword>
<reference evidence="2 3" key="2">
    <citation type="journal article" date="2023" name="Mol. Biol. Evol.">
        <title>Genomics of Secondarily Temperate Adaptation in the Only Non-Antarctic Icefish.</title>
        <authorList>
            <person name="Rivera-Colon A.G."/>
            <person name="Rayamajhi N."/>
            <person name="Minhas B.F."/>
            <person name="Madrigal G."/>
            <person name="Bilyk K.T."/>
            <person name="Yoon V."/>
            <person name="Hune M."/>
            <person name="Gregory S."/>
            <person name="Cheng C.H.C."/>
            <person name="Catchen J.M."/>
        </authorList>
    </citation>
    <scope>NUCLEOTIDE SEQUENCE [LARGE SCALE GENOMIC DNA]</scope>
    <source>
        <strain evidence="2">JMC-PN-2008</strain>
    </source>
</reference>
<proteinExistence type="predicted"/>
<evidence type="ECO:0000313" key="3">
    <source>
        <dbReference type="Proteomes" id="UP001346869"/>
    </source>
</evidence>
<accession>A0AAN7Y810</accession>